<dbReference type="GO" id="GO:0005737">
    <property type="term" value="C:cytoplasm"/>
    <property type="evidence" value="ECO:0007669"/>
    <property type="project" value="InterPro"/>
</dbReference>
<organism evidence="4">
    <name type="scientific">uncultured Sulfurovum sp</name>
    <dbReference type="NCBI Taxonomy" id="269237"/>
    <lineage>
        <taxon>Bacteria</taxon>
        <taxon>Pseudomonadati</taxon>
        <taxon>Campylobacterota</taxon>
        <taxon>Epsilonproteobacteria</taxon>
        <taxon>Campylobacterales</taxon>
        <taxon>Sulfurovaceae</taxon>
        <taxon>Sulfurovum</taxon>
        <taxon>environmental samples</taxon>
    </lineage>
</organism>
<accession>A0A6S6RVR7</accession>
<dbReference type="Gene3D" id="1.10.287.380">
    <property type="entry name" value="Valyl-tRNA synthetase, C-terminal domain"/>
    <property type="match status" value="1"/>
</dbReference>
<keyword evidence="2" id="KW-0067">ATP-binding</keyword>
<keyword evidence="1" id="KW-0547">Nucleotide-binding</keyword>
<evidence type="ECO:0000256" key="2">
    <source>
        <dbReference type="ARBA" id="ARBA00022840"/>
    </source>
</evidence>
<dbReference type="GO" id="GO:0005524">
    <property type="term" value="F:ATP binding"/>
    <property type="evidence" value="ECO:0007669"/>
    <property type="project" value="UniProtKB-KW"/>
</dbReference>
<sequence length="52" mass="5827">MNVIFKKLECIMLKNERFVANAPEQVIAENKQALSDASEKMAKVEAELKGFA</sequence>
<dbReference type="EMBL" id="CACVAP010000028">
    <property type="protein sequence ID" value="CAA6799958.1"/>
    <property type="molecule type" value="Genomic_DNA"/>
</dbReference>
<name>A0A6S6RVR7_9BACT</name>
<evidence type="ECO:0000259" key="3">
    <source>
        <dbReference type="Pfam" id="PF10458"/>
    </source>
</evidence>
<feature type="domain" description="Valyl-tRNA synthetase tRNA-binding arm" evidence="3">
    <location>
        <begin position="13"/>
        <end position="50"/>
    </location>
</feature>
<protein>
    <recommendedName>
        <fullName evidence="3">Valyl-tRNA synthetase tRNA-binding arm domain-containing protein</fullName>
    </recommendedName>
</protein>
<dbReference type="GO" id="GO:0004832">
    <property type="term" value="F:valine-tRNA ligase activity"/>
    <property type="evidence" value="ECO:0007669"/>
    <property type="project" value="InterPro"/>
</dbReference>
<evidence type="ECO:0000256" key="1">
    <source>
        <dbReference type="ARBA" id="ARBA00022741"/>
    </source>
</evidence>
<gene>
    <name evidence="4" type="ORF">HELGO_WM32604</name>
</gene>
<proteinExistence type="predicted"/>
<dbReference type="Pfam" id="PF10458">
    <property type="entry name" value="Val_tRNA-synt_C"/>
    <property type="match status" value="1"/>
</dbReference>
<dbReference type="SUPFAM" id="SSF46589">
    <property type="entry name" value="tRNA-binding arm"/>
    <property type="match status" value="1"/>
</dbReference>
<dbReference type="GO" id="GO:0006438">
    <property type="term" value="P:valyl-tRNA aminoacylation"/>
    <property type="evidence" value="ECO:0007669"/>
    <property type="project" value="InterPro"/>
</dbReference>
<dbReference type="InterPro" id="IPR010978">
    <property type="entry name" value="tRNA-bd_arm"/>
</dbReference>
<dbReference type="AlphaFoldDB" id="A0A6S6RVR7"/>
<dbReference type="InterPro" id="IPR037118">
    <property type="entry name" value="Val-tRNA_synth_C_sf"/>
</dbReference>
<reference evidence="4" key="1">
    <citation type="submission" date="2020-01" db="EMBL/GenBank/DDBJ databases">
        <authorList>
            <person name="Meier V. D."/>
            <person name="Meier V D."/>
        </authorList>
    </citation>
    <scope>NUCLEOTIDE SEQUENCE</scope>
    <source>
        <strain evidence="4">HLG_WM_MAG_06</strain>
    </source>
</reference>
<dbReference type="InterPro" id="IPR019499">
    <property type="entry name" value="Val-tRNA_synth_tRNA-bd"/>
</dbReference>
<evidence type="ECO:0000313" key="4">
    <source>
        <dbReference type="EMBL" id="CAA6799958.1"/>
    </source>
</evidence>